<sequence length="416" mass="44924">MPPFAPNRTMSSTISSTGCTWTPRSTDDACAFAPPPTRSNPTGSPRSSPKSTRAGNPSHSNHACGPIIEHNAPRYCVHQWDTPSAIVPYSLFADVANVRGKLRAFHRHSPFRATATFGQHRRRRRAVDMMQAWQSVCPHSPGARDTIACNRVRVPMRLDGDQVQVRVRAAALNPIDVYRLEEGPFPHTIGYDFAGTVERLPDARRECSWERGDHVFGCVHPSGRSFDDSGSLQEYVVVNVGQCTRMPDNLSFTEAASTALVGTTVVQAFDAGRLHRGGDILITGGAGGVGSIAIQIAKAVRLGADHVTILHSDVPMQALPSSVTCVLDCTHEGRQLATMAKGIPIVSITSSGAGVTSIAARTGRRSELERLLPALESGRVRPVIDRVFKFGDVPAAINHLSYGHPMGKVVITFEQE</sequence>
<geneLocation type="mitochondrion" evidence="3"/>
<dbReference type="InterPro" id="IPR020843">
    <property type="entry name" value="ER"/>
</dbReference>
<dbReference type="SUPFAM" id="SSF51735">
    <property type="entry name" value="NAD(P)-binding Rossmann-fold domains"/>
    <property type="match status" value="1"/>
</dbReference>
<keyword evidence="3" id="KW-0496">Mitochondrion</keyword>
<dbReference type="SUPFAM" id="SSF50129">
    <property type="entry name" value="GroES-like"/>
    <property type="match status" value="1"/>
</dbReference>
<dbReference type="SMART" id="SM00829">
    <property type="entry name" value="PKS_ER"/>
    <property type="match status" value="1"/>
</dbReference>
<feature type="compositionally biased region" description="Polar residues" evidence="1">
    <location>
        <begin position="39"/>
        <end position="61"/>
    </location>
</feature>
<feature type="domain" description="Enoyl reductase (ER)" evidence="2">
    <location>
        <begin position="142"/>
        <end position="411"/>
    </location>
</feature>
<organism evidence="3 4">
    <name type="scientific">Plasmodiophora brassicae</name>
    <name type="common">Clubroot disease agent</name>
    <dbReference type="NCBI Taxonomy" id="37360"/>
    <lineage>
        <taxon>Eukaryota</taxon>
        <taxon>Sar</taxon>
        <taxon>Rhizaria</taxon>
        <taxon>Endomyxa</taxon>
        <taxon>Phytomyxea</taxon>
        <taxon>Plasmodiophorida</taxon>
        <taxon>Plasmodiophoridae</taxon>
        <taxon>Plasmodiophora</taxon>
    </lineage>
</organism>
<evidence type="ECO:0000256" key="1">
    <source>
        <dbReference type="SAM" id="MobiDB-lite"/>
    </source>
</evidence>
<proteinExistence type="predicted"/>
<evidence type="ECO:0000259" key="2">
    <source>
        <dbReference type="SMART" id="SM00829"/>
    </source>
</evidence>
<dbReference type="PANTHER" id="PTHR11695">
    <property type="entry name" value="ALCOHOL DEHYDROGENASE RELATED"/>
    <property type="match status" value="1"/>
</dbReference>
<reference evidence="3 4" key="1">
    <citation type="submission" date="2018-03" db="EMBL/GenBank/DDBJ databases">
        <authorList>
            <person name="Fogelqvist J."/>
        </authorList>
    </citation>
    <scope>NUCLEOTIDE SEQUENCE [LARGE SCALE GENOMIC DNA]</scope>
</reference>
<evidence type="ECO:0000313" key="3">
    <source>
        <dbReference type="EMBL" id="SPQ96785.1"/>
    </source>
</evidence>
<feature type="region of interest" description="Disordered" evidence="1">
    <location>
        <begin position="1"/>
        <end position="64"/>
    </location>
</feature>
<dbReference type="InterPro" id="IPR050700">
    <property type="entry name" value="YIM1/Zinc_Alcohol_DH_Fams"/>
</dbReference>
<dbReference type="Gene3D" id="3.90.180.10">
    <property type="entry name" value="Medium-chain alcohol dehydrogenases, catalytic domain"/>
    <property type="match status" value="1"/>
</dbReference>
<evidence type="ECO:0000313" key="4">
    <source>
        <dbReference type="Proteomes" id="UP000290189"/>
    </source>
</evidence>
<dbReference type="EMBL" id="OVEO01000006">
    <property type="protein sequence ID" value="SPQ96785.1"/>
    <property type="molecule type" value="Genomic_DNA"/>
</dbReference>
<dbReference type="PANTHER" id="PTHR11695:SF294">
    <property type="entry name" value="RETICULON-4-INTERACTING PROTEIN 1, MITOCHONDRIAL"/>
    <property type="match status" value="1"/>
</dbReference>
<accession>A0A3P3Y9E8</accession>
<dbReference type="Pfam" id="PF13602">
    <property type="entry name" value="ADH_zinc_N_2"/>
    <property type="match status" value="1"/>
</dbReference>
<dbReference type="InterPro" id="IPR013154">
    <property type="entry name" value="ADH-like_N"/>
</dbReference>
<dbReference type="GO" id="GO:0016491">
    <property type="term" value="F:oxidoreductase activity"/>
    <property type="evidence" value="ECO:0007669"/>
    <property type="project" value="InterPro"/>
</dbReference>
<dbReference type="Proteomes" id="UP000290189">
    <property type="component" value="Unassembled WGS sequence"/>
</dbReference>
<dbReference type="CDD" id="cd05289">
    <property type="entry name" value="MDR_like_2"/>
    <property type="match status" value="1"/>
</dbReference>
<dbReference type="InterPro" id="IPR036291">
    <property type="entry name" value="NAD(P)-bd_dom_sf"/>
</dbReference>
<feature type="compositionally biased region" description="Polar residues" evidence="1">
    <location>
        <begin position="8"/>
        <end position="24"/>
    </location>
</feature>
<dbReference type="Gene3D" id="3.40.50.720">
    <property type="entry name" value="NAD(P)-binding Rossmann-like Domain"/>
    <property type="match status" value="1"/>
</dbReference>
<dbReference type="InterPro" id="IPR011032">
    <property type="entry name" value="GroES-like_sf"/>
</dbReference>
<gene>
    <name evidence="3" type="ORF">PLBR_LOCUS4000</name>
</gene>
<dbReference type="Pfam" id="PF08240">
    <property type="entry name" value="ADH_N"/>
    <property type="match status" value="1"/>
</dbReference>
<name>A0A3P3Y9E8_PLABS</name>
<dbReference type="AlphaFoldDB" id="A0A3P3Y9E8"/>
<protein>
    <recommendedName>
        <fullName evidence="2">Enoyl reductase (ER) domain-containing protein</fullName>
    </recommendedName>
</protein>
<dbReference type="GO" id="GO:0005739">
    <property type="term" value="C:mitochondrion"/>
    <property type="evidence" value="ECO:0007669"/>
    <property type="project" value="TreeGrafter"/>
</dbReference>